<reference evidence="3 4" key="1">
    <citation type="journal article" date="2016" name="Sci. Rep.">
        <title>Metabolic traits of an uncultured archaeal lineage -MSBL1- from brine pools of the Red Sea.</title>
        <authorList>
            <person name="Mwirichia R."/>
            <person name="Alam I."/>
            <person name="Rashid M."/>
            <person name="Vinu M."/>
            <person name="Ba-Alawi W."/>
            <person name="Anthony Kamau A."/>
            <person name="Kamanda Ngugi D."/>
            <person name="Goker M."/>
            <person name="Klenk H.P."/>
            <person name="Bajic V."/>
            <person name="Stingl U."/>
        </authorList>
    </citation>
    <scope>NUCLEOTIDE SEQUENCE [LARGE SCALE GENOMIC DNA]</scope>
    <source>
        <strain evidence="3">SCGC-AAA382M17</strain>
    </source>
</reference>
<sequence>MGKEHGMNLDKKRWVIILAFIVISIGAGSYFLFFNNTNPIASQNDAGIEGDAPDKYQTPPQKARHLDLQGPIGPIWYEGEVGWYSNDACDSSDLYRFNVEEGTKVKVSAYSKTKNFEVEYTLWFDADTKELDLIGRREAAYEQKTSNNVIEFTPEDKGICYLNIDSVQRSDFLKNGEYTFGIVD</sequence>
<feature type="region of interest" description="Disordered" evidence="1">
    <location>
        <begin position="45"/>
        <end position="65"/>
    </location>
</feature>
<proteinExistence type="predicted"/>
<dbReference type="Proteomes" id="UP000070633">
    <property type="component" value="Unassembled WGS sequence"/>
</dbReference>
<comment type="caution">
    <text evidence="3">The sequence shown here is derived from an EMBL/GenBank/DDBJ whole genome shotgun (WGS) entry which is preliminary data.</text>
</comment>
<evidence type="ECO:0008006" key="5">
    <source>
        <dbReference type="Google" id="ProtNLM"/>
    </source>
</evidence>
<accession>A0ABR5TJQ0</accession>
<evidence type="ECO:0000313" key="4">
    <source>
        <dbReference type="Proteomes" id="UP000070633"/>
    </source>
</evidence>
<evidence type="ECO:0000256" key="2">
    <source>
        <dbReference type="SAM" id="Phobius"/>
    </source>
</evidence>
<keyword evidence="2" id="KW-0472">Membrane</keyword>
<feature type="transmembrane region" description="Helical" evidence="2">
    <location>
        <begin position="14"/>
        <end position="34"/>
    </location>
</feature>
<keyword evidence="4" id="KW-1185">Reference proteome</keyword>
<dbReference type="Gene3D" id="2.60.120.380">
    <property type="match status" value="1"/>
</dbReference>
<name>A0ABR5TJQ0_9EURY</name>
<evidence type="ECO:0000313" key="3">
    <source>
        <dbReference type="EMBL" id="KXB08535.1"/>
    </source>
</evidence>
<keyword evidence="2" id="KW-1133">Transmembrane helix</keyword>
<gene>
    <name evidence="3" type="ORF">AKJ55_00790</name>
</gene>
<dbReference type="EMBL" id="LHYI01000014">
    <property type="protein sequence ID" value="KXB08535.1"/>
    <property type="molecule type" value="Genomic_DNA"/>
</dbReference>
<evidence type="ECO:0000256" key="1">
    <source>
        <dbReference type="SAM" id="MobiDB-lite"/>
    </source>
</evidence>
<organism evidence="3 4">
    <name type="scientific">candidate division MSBL1 archaeon SCGC-AAA382M17</name>
    <dbReference type="NCBI Taxonomy" id="1698284"/>
    <lineage>
        <taxon>Archaea</taxon>
        <taxon>Methanobacteriati</taxon>
        <taxon>Methanobacteriota</taxon>
        <taxon>candidate division MSBL1</taxon>
    </lineage>
</organism>
<protein>
    <recommendedName>
        <fullName evidence="5">GOLD domain-containing protein</fullName>
    </recommendedName>
</protein>
<keyword evidence="2" id="KW-0812">Transmembrane</keyword>